<keyword evidence="1" id="KW-0238">DNA-binding</keyword>
<comment type="caution">
    <text evidence="3">The sequence shown here is derived from an EMBL/GenBank/DDBJ whole genome shotgun (WGS) entry which is preliminary data.</text>
</comment>
<evidence type="ECO:0000256" key="1">
    <source>
        <dbReference type="ARBA" id="ARBA00023125"/>
    </source>
</evidence>
<dbReference type="PANTHER" id="PTHR30204">
    <property type="entry name" value="REDOX-CYCLING DRUG-SENSING TRANSCRIPTIONAL ACTIVATOR SOXR"/>
    <property type="match status" value="1"/>
</dbReference>
<protein>
    <submittedName>
        <fullName evidence="3">MerR family transcriptional regulator</fullName>
    </submittedName>
</protein>
<evidence type="ECO:0000259" key="2">
    <source>
        <dbReference type="PROSITE" id="PS50937"/>
    </source>
</evidence>
<reference evidence="3" key="1">
    <citation type="submission" date="2023-03" db="EMBL/GenBank/DDBJ databases">
        <title>Actinorhabdospora filicis NBRC 111898.</title>
        <authorList>
            <person name="Ichikawa N."/>
            <person name="Sato H."/>
            <person name="Tonouchi N."/>
        </authorList>
    </citation>
    <scope>NUCLEOTIDE SEQUENCE</scope>
    <source>
        <strain evidence="3">NBRC 111898</strain>
    </source>
</reference>
<organism evidence="3 4">
    <name type="scientific">Actinorhabdospora filicis</name>
    <dbReference type="NCBI Taxonomy" id="1785913"/>
    <lineage>
        <taxon>Bacteria</taxon>
        <taxon>Bacillati</taxon>
        <taxon>Actinomycetota</taxon>
        <taxon>Actinomycetes</taxon>
        <taxon>Micromonosporales</taxon>
        <taxon>Micromonosporaceae</taxon>
        <taxon>Actinorhabdospora</taxon>
    </lineage>
</organism>
<keyword evidence="4" id="KW-1185">Reference proteome</keyword>
<accession>A0A9W6SRC6</accession>
<dbReference type="GO" id="GO:0003677">
    <property type="term" value="F:DNA binding"/>
    <property type="evidence" value="ECO:0007669"/>
    <property type="project" value="UniProtKB-KW"/>
</dbReference>
<proteinExistence type="predicted"/>
<sequence length="123" mass="13503">MKIGDLVEATGVSHRLLRYYEEQGLLTPERSPGGHREYCEASVRTVRRIRALLAAGLPTAVIRDVLPCVTGEFDLDACTLDTLREHLSGIDQRLSELTEMRVAVSQIIDGIGIDGVRPVFASV</sequence>
<dbReference type="SMART" id="SM00422">
    <property type="entry name" value="HTH_MERR"/>
    <property type="match status" value="1"/>
</dbReference>
<name>A0A9W6SRC6_9ACTN</name>
<dbReference type="EMBL" id="BSTX01000004">
    <property type="protein sequence ID" value="GLZ80565.1"/>
    <property type="molecule type" value="Genomic_DNA"/>
</dbReference>
<dbReference type="InterPro" id="IPR009061">
    <property type="entry name" value="DNA-bd_dom_put_sf"/>
</dbReference>
<dbReference type="RefSeq" id="WP_285665777.1">
    <property type="nucleotide sequence ID" value="NZ_BSTX01000004.1"/>
</dbReference>
<dbReference type="InterPro" id="IPR047057">
    <property type="entry name" value="MerR_fam"/>
</dbReference>
<dbReference type="AlphaFoldDB" id="A0A9W6SRC6"/>
<dbReference type="Gene3D" id="1.10.1660.10">
    <property type="match status" value="1"/>
</dbReference>
<evidence type="ECO:0000313" key="4">
    <source>
        <dbReference type="Proteomes" id="UP001165079"/>
    </source>
</evidence>
<evidence type="ECO:0000313" key="3">
    <source>
        <dbReference type="EMBL" id="GLZ80565.1"/>
    </source>
</evidence>
<dbReference type="InterPro" id="IPR000551">
    <property type="entry name" value="MerR-type_HTH_dom"/>
</dbReference>
<dbReference type="CDD" id="cd01282">
    <property type="entry name" value="HTH_MerR-like_sg3"/>
    <property type="match status" value="1"/>
</dbReference>
<dbReference type="GO" id="GO:0003700">
    <property type="term" value="F:DNA-binding transcription factor activity"/>
    <property type="evidence" value="ECO:0007669"/>
    <property type="project" value="InterPro"/>
</dbReference>
<dbReference type="PRINTS" id="PR00040">
    <property type="entry name" value="HTHMERR"/>
</dbReference>
<dbReference type="SUPFAM" id="SSF46955">
    <property type="entry name" value="Putative DNA-binding domain"/>
    <property type="match status" value="1"/>
</dbReference>
<dbReference type="PANTHER" id="PTHR30204:SF93">
    <property type="entry name" value="HTH MERR-TYPE DOMAIN-CONTAINING PROTEIN"/>
    <property type="match status" value="1"/>
</dbReference>
<dbReference type="Proteomes" id="UP001165079">
    <property type="component" value="Unassembled WGS sequence"/>
</dbReference>
<dbReference type="Pfam" id="PF13411">
    <property type="entry name" value="MerR_1"/>
    <property type="match status" value="1"/>
</dbReference>
<dbReference type="PROSITE" id="PS50937">
    <property type="entry name" value="HTH_MERR_2"/>
    <property type="match status" value="1"/>
</dbReference>
<feature type="domain" description="HTH merR-type" evidence="2">
    <location>
        <begin position="1"/>
        <end position="68"/>
    </location>
</feature>
<gene>
    <name evidence="3" type="ORF">Afil01_53720</name>
</gene>